<name>A0A1R2B9L1_9CILI</name>
<keyword evidence="3" id="KW-1185">Reference proteome</keyword>
<dbReference type="AlphaFoldDB" id="A0A1R2B9L1"/>
<feature type="region of interest" description="Disordered" evidence="1">
    <location>
        <begin position="1"/>
        <end position="33"/>
    </location>
</feature>
<evidence type="ECO:0000313" key="2">
    <source>
        <dbReference type="EMBL" id="OMJ73483.1"/>
    </source>
</evidence>
<dbReference type="EMBL" id="MPUH01000818">
    <property type="protein sequence ID" value="OMJ73483.1"/>
    <property type="molecule type" value="Genomic_DNA"/>
</dbReference>
<dbReference type="PANTHER" id="PTHR21580:SF28">
    <property type="entry name" value="BOREALIN N-TERMINAL DOMAIN-CONTAINING PROTEIN-RELATED"/>
    <property type="match status" value="1"/>
</dbReference>
<feature type="region of interest" description="Disordered" evidence="1">
    <location>
        <begin position="166"/>
        <end position="185"/>
    </location>
</feature>
<protein>
    <recommendedName>
        <fullName evidence="4">Sperm-tail PG-rich repeat-containing protein 2</fullName>
    </recommendedName>
</protein>
<evidence type="ECO:0000256" key="1">
    <source>
        <dbReference type="SAM" id="MobiDB-lite"/>
    </source>
</evidence>
<dbReference type="Pfam" id="PF07004">
    <property type="entry name" value="SHIPPO-rpt"/>
    <property type="match status" value="1"/>
</dbReference>
<dbReference type="OrthoDB" id="10575563at2759"/>
<dbReference type="PANTHER" id="PTHR21580">
    <property type="entry name" value="SHIPPO-1-RELATED"/>
    <property type="match status" value="1"/>
</dbReference>
<proteinExistence type="predicted"/>
<dbReference type="InterPro" id="IPR010736">
    <property type="entry name" value="SHIPPO-rpt"/>
</dbReference>
<gene>
    <name evidence="2" type="ORF">SteCoe_27816</name>
</gene>
<evidence type="ECO:0000313" key="3">
    <source>
        <dbReference type="Proteomes" id="UP000187209"/>
    </source>
</evidence>
<accession>A0A1R2B9L1</accession>
<organism evidence="2 3">
    <name type="scientific">Stentor coeruleus</name>
    <dbReference type="NCBI Taxonomy" id="5963"/>
    <lineage>
        <taxon>Eukaryota</taxon>
        <taxon>Sar</taxon>
        <taxon>Alveolata</taxon>
        <taxon>Ciliophora</taxon>
        <taxon>Postciliodesmatophora</taxon>
        <taxon>Heterotrichea</taxon>
        <taxon>Heterotrichida</taxon>
        <taxon>Stentoridae</taxon>
        <taxon>Stentor</taxon>
    </lineage>
</organism>
<dbReference type="Proteomes" id="UP000187209">
    <property type="component" value="Unassembled WGS sequence"/>
</dbReference>
<sequence length="457" mass="50958">MIDLSRASRNTDPAVLKDIPGPGYYTSPSPKQSGCHIFGRSERAVSDLSSKIYEDIPGPGAYVQSSISTIASFKTPFGSNSQRFPSFECKWKPGPGAYYQGTKAEKNQQKVVQTLCIHPSPVPASIPQLERHELAIYDGESQKVSPAEYEPRIENVKPRNPAALFSKSKMPRLPNGNPTFDNLGPGVYYTGQTEKIRHTKNLSQEERFKEGKRIKPGPGDYEPSLQITKPSIPGCYVSKLERKFNIAKQIVQEFPVRKRKSNEKYMPSAVFVSSSERECNKIYELDPVGPGRYEETPIKAEGYTFSSEPRFKGKEESPVGPGTYDPKSSSKRSSPVSFKSPRFKELSDLYVHSIGDKSVPGPGDYNLRPKWNVRNHGVSFELTSSRHFDRKKNHSPDPGQYHTDLQYNNGHVIGGDSRFKPGNGSYIQSIGSGEIVGPGSYKQKASMVKRTHNISWI</sequence>
<reference evidence="2 3" key="1">
    <citation type="submission" date="2016-11" db="EMBL/GenBank/DDBJ databases">
        <title>The macronuclear genome of Stentor coeruleus: a giant cell with tiny introns.</title>
        <authorList>
            <person name="Slabodnick M."/>
            <person name="Ruby J.G."/>
            <person name="Reiff S.B."/>
            <person name="Swart E.C."/>
            <person name="Gosai S."/>
            <person name="Prabakaran S."/>
            <person name="Witkowska E."/>
            <person name="Larue G.E."/>
            <person name="Fisher S."/>
            <person name="Freeman R.M."/>
            <person name="Gunawardena J."/>
            <person name="Chu W."/>
            <person name="Stover N.A."/>
            <person name="Gregory B.D."/>
            <person name="Nowacki M."/>
            <person name="Derisi J."/>
            <person name="Roy S.W."/>
            <person name="Marshall W.F."/>
            <person name="Sood P."/>
        </authorList>
    </citation>
    <scope>NUCLEOTIDE SEQUENCE [LARGE SCALE GENOMIC DNA]</scope>
    <source>
        <strain evidence="2">WM001</strain>
    </source>
</reference>
<evidence type="ECO:0008006" key="4">
    <source>
        <dbReference type="Google" id="ProtNLM"/>
    </source>
</evidence>
<dbReference type="InterPro" id="IPR051291">
    <property type="entry name" value="CIMAP"/>
</dbReference>
<feature type="region of interest" description="Disordered" evidence="1">
    <location>
        <begin position="304"/>
        <end position="338"/>
    </location>
</feature>
<comment type="caution">
    <text evidence="2">The sequence shown here is derived from an EMBL/GenBank/DDBJ whole genome shotgun (WGS) entry which is preliminary data.</text>
</comment>